<organism evidence="2 3">
    <name type="scientific">Actinomyces ruminicola</name>
    <dbReference type="NCBI Taxonomy" id="332524"/>
    <lineage>
        <taxon>Bacteria</taxon>
        <taxon>Bacillati</taxon>
        <taxon>Actinomycetota</taxon>
        <taxon>Actinomycetes</taxon>
        <taxon>Actinomycetales</taxon>
        <taxon>Actinomycetaceae</taxon>
        <taxon>Actinomyces</taxon>
    </lineage>
</organism>
<feature type="compositionally biased region" description="Low complexity" evidence="1">
    <location>
        <begin position="294"/>
        <end position="313"/>
    </location>
</feature>
<reference evidence="3" key="1">
    <citation type="submission" date="2016-10" db="EMBL/GenBank/DDBJ databases">
        <authorList>
            <person name="Varghese N."/>
            <person name="Submissions S."/>
        </authorList>
    </citation>
    <scope>NUCLEOTIDE SEQUENCE [LARGE SCALE GENOMIC DNA]</scope>
    <source>
        <strain evidence="3">DSM 27982</strain>
    </source>
</reference>
<evidence type="ECO:0000313" key="2">
    <source>
        <dbReference type="EMBL" id="SDN66112.1"/>
    </source>
</evidence>
<protein>
    <submittedName>
        <fullName evidence="2">Uncharacterized protein</fullName>
    </submittedName>
</protein>
<dbReference type="AlphaFoldDB" id="A0A1H0D7F9"/>
<feature type="region of interest" description="Disordered" evidence="1">
    <location>
        <begin position="294"/>
        <end position="326"/>
    </location>
</feature>
<name>A0A1H0D7F9_9ACTO</name>
<dbReference type="RefSeq" id="WP_092536380.1">
    <property type="nucleotide sequence ID" value="NZ_FNIM01000009.1"/>
</dbReference>
<gene>
    <name evidence="2" type="ORF">SAMN05216355_10967</name>
</gene>
<keyword evidence="3" id="KW-1185">Reference proteome</keyword>
<accession>A0A1H0D7F9</accession>
<evidence type="ECO:0000256" key="1">
    <source>
        <dbReference type="SAM" id="MobiDB-lite"/>
    </source>
</evidence>
<proteinExistence type="predicted"/>
<sequence length="326" mass="33316">MRQTQQGVGVAGGAVRADRLAAARTALARAEERTGLRGRGAWEVSRAFGGASRDMRGSGAAALAVPMLRQGAEEAGGVNLLPTGAESVGVATVTGSAGALLVLAARRQGEEDWCGVVGCEGLGWRAAAEAGLDLSRVLAVPAAELPPELLTAVLGALLDGVAVLLVSATVAAGLRPRDRRTLLARARERGHLILTPSPWEGARTLTAQPADVGTELPTDLATAGPQPAFSPSPQARGGSAAVVVPLRSRAPDEPLPQELAGGYLQHLAWTLRSPHRPGQVRLLLDAAGAHLSPTAPEARAVPTPTPRPRLVLVGGADAPNPQEETA</sequence>
<dbReference type="Proteomes" id="UP000198541">
    <property type="component" value="Unassembled WGS sequence"/>
</dbReference>
<dbReference type="EMBL" id="FNIM01000009">
    <property type="protein sequence ID" value="SDN66112.1"/>
    <property type="molecule type" value="Genomic_DNA"/>
</dbReference>
<dbReference type="STRING" id="332524.SAMN04487766_10426"/>
<evidence type="ECO:0000313" key="3">
    <source>
        <dbReference type="Proteomes" id="UP000198541"/>
    </source>
</evidence>